<evidence type="ECO:0000313" key="3">
    <source>
        <dbReference type="Proteomes" id="UP000652761"/>
    </source>
</evidence>
<protein>
    <submittedName>
        <fullName evidence="2">Uncharacterized protein</fullName>
    </submittedName>
</protein>
<organism evidence="2 3">
    <name type="scientific">Colocasia esculenta</name>
    <name type="common">Wild taro</name>
    <name type="synonym">Arum esculentum</name>
    <dbReference type="NCBI Taxonomy" id="4460"/>
    <lineage>
        <taxon>Eukaryota</taxon>
        <taxon>Viridiplantae</taxon>
        <taxon>Streptophyta</taxon>
        <taxon>Embryophyta</taxon>
        <taxon>Tracheophyta</taxon>
        <taxon>Spermatophyta</taxon>
        <taxon>Magnoliopsida</taxon>
        <taxon>Liliopsida</taxon>
        <taxon>Araceae</taxon>
        <taxon>Aroideae</taxon>
        <taxon>Colocasieae</taxon>
        <taxon>Colocasia</taxon>
    </lineage>
</organism>
<dbReference type="EMBL" id="NMUH01000466">
    <property type="protein sequence ID" value="MQL79615.1"/>
    <property type="molecule type" value="Genomic_DNA"/>
</dbReference>
<comment type="caution">
    <text evidence="2">The sequence shown here is derived from an EMBL/GenBank/DDBJ whole genome shotgun (WGS) entry which is preliminary data.</text>
</comment>
<proteinExistence type="predicted"/>
<feature type="region of interest" description="Disordered" evidence="1">
    <location>
        <begin position="143"/>
        <end position="179"/>
    </location>
</feature>
<feature type="region of interest" description="Disordered" evidence="1">
    <location>
        <begin position="66"/>
        <end position="131"/>
    </location>
</feature>
<dbReference type="Proteomes" id="UP000652761">
    <property type="component" value="Unassembled WGS sequence"/>
</dbReference>
<accession>A0A843U814</accession>
<keyword evidence="3" id="KW-1185">Reference proteome</keyword>
<evidence type="ECO:0000313" key="2">
    <source>
        <dbReference type="EMBL" id="MQL79615.1"/>
    </source>
</evidence>
<sequence>VGGAPPNLFYIKPVGGEPSPNRFNIKTGWGCSPPTCLILNRLGVLPPNLFNIKPVEGELPPTEMGFSPPPSPVYAGRGGEANPYKRGGTPSSEMGGKNPRKPPPYAEEISPHRKGREAHKPPYAGRPPSLQVPISSLKTLLVGLPKPCKPVPKGEATSPIEAPPSCCASPWRNQSPKAL</sequence>
<evidence type="ECO:0000256" key="1">
    <source>
        <dbReference type="SAM" id="MobiDB-lite"/>
    </source>
</evidence>
<reference evidence="2" key="1">
    <citation type="submission" date="2017-07" db="EMBL/GenBank/DDBJ databases">
        <title>Taro Niue Genome Assembly and Annotation.</title>
        <authorList>
            <person name="Atibalentja N."/>
            <person name="Keating K."/>
            <person name="Fields C.J."/>
        </authorList>
    </citation>
    <scope>NUCLEOTIDE SEQUENCE</scope>
    <source>
        <strain evidence="2">Niue_2</strain>
        <tissue evidence="2">Leaf</tissue>
    </source>
</reference>
<feature type="non-terminal residue" evidence="2">
    <location>
        <position position="179"/>
    </location>
</feature>
<dbReference type="AlphaFoldDB" id="A0A843U814"/>
<gene>
    <name evidence="2" type="ORF">Taro_012049</name>
</gene>
<name>A0A843U814_COLES</name>